<name>A0A166SPK2_9AGAM</name>
<protein>
    <submittedName>
        <fullName evidence="1">Uncharacterized protein</fullName>
    </submittedName>
</protein>
<keyword evidence="2" id="KW-1185">Reference proteome</keyword>
<reference evidence="1 2" key="1">
    <citation type="journal article" date="2016" name="Mol. Biol. Evol.">
        <title>Comparative Genomics of Early-Diverging Mushroom-Forming Fungi Provides Insights into the Origins of Lignocellulose Decay Capabilities.</title>
        <authorList>
            <person name="Nagy L.G."/>
            <person name="Riley R."/>
            <person name="Tritt A."/>
            <person name="Adam C."/>
            <person name="Daum C."/>
            <person name="Floudas D."/>
            <person name="Sun H."/>
            <person name="Yadav J.S."/>
            <person name="Pangilinan J."/>
            <person name="Larsson K.H."/>
            <person name="Matsuura K."/>
            <person name="Barry K."/>
            <person name="Labutti K."/>
            <person name="Kuo R."/>
            <person name="Ohm R.A."/>
            <person name="Bhattacharya S.S."/>
            <person name="Shirouzu T."/>
            <person name="Yoshinaga Y."/>
            <person name="Martin F.M."/>
            <person name="Grigoriev I.V."/>
            <person name="Hibbett D.S."/>
        </authorList>
    </citation>
    <scope>NUCLEOTIDE SEQUENCE [LARGE SCALE GENOMIC DNA]</scope>
    <source>
        <strain evidence="1 2">CBS 109695</strain>
    </source>
</reference>
<dbReference type="AlphaFoldDB" id="A0A166SPK2"/>
<evidence type="ECO:0000313" key="1">
    <source>
        <dbReference type="EMBL" id="KZP29691.1"/>
    </source>
</evidence>
<sequence length="67" mass="6971">MYVNLEDALHAIRERGSGRGACASHLGVVRAGKGQGLAACDSEDQPSETQHPLAIVAEVDRGHGSSM</sequence>
<evidence type="ECO:0000313" key="2">
    <source>
        <dbReference type="Proteomes" id="UP000076532"/>
    </source>
</evidence>
<dbReference type="EMBL" id="KV417497">
    <property type="protein sequence ID" value="KZP29691.1"/>
    <property type="molecule type" value="Genomic_DNA"/>
</dbReference>
<organism evidence="1 2">
    <name type="scientific">Athelia psychrophila</name>
    <dbReference type="NCBI Taxonomy" id="1759441"/>
    <lineage>
        <taxon>Eukaryota</taxon>
        <taxon>Fungi</taxon>
        <taxon>Dikarya</taxon>
        <taxon>Basidiomycota</taxon>
        <taxon>Agaricomycotina</taxon>
        <taxon>Agaricomycetes</taxon>
        <taxon>Agaricomycetidae</taxon>
        <taxon>Atheliales</taxon>
        <taxon>Atheliaceae</taxon>
        <taxon>Athelia</taxon>
    </lineage>
</organism>
<accession>A0A166SPK2</accession>
<gene>
    <name evidence="1" type="ORF">FIBSPDRAFT_177990</name>
</gene>
<dbReference type="Proteomes" id="UP000076532">
    <property type="component" value="Unassembled WGS sequence"/>
</dbReference>
<proteinExistence type="predicted"/>